<sequence>MQKDANLSIANPHPKDADVWQKLGLAIAGVGLLVLFLSWGNVPIPAAMGLTIALVGIIGGTTLYAYRLYMRQPAGIKNNGVWFKSLINRGALGWIAGIILTGFYVLLYWYPEYIGYKPNGANEGFVALFDPLSQFFKGKPASQWFLYGTLYTVSILALGIKFLFKYRHNSYQLKRTVSVIIAQLFLAYLVPEILEGLNYNGQTIDGHGIYYDADIKNVWPLDYDFFYGYHLDAMQQEAYQPVGVLYLIIGIAMFLLVTPILTYYVGKRWYCSWVCGCGGLAETAGDPFRHLSSKKLSAWKLERWLIHGVMVFVFVMTAATVYGYFWNTGEVFGLNIYNTFQKPYGFLIGATFSGVIGVGFYPMLGNRVWCRFGCPMAGYMGIIQRFKSRFRITTNGGQCISCGNCSTYCEQGIDVRAYAQKGQNIVRASCVGCGICSAVCPRGVLKLENGPEEKRHDLPPIIIGNKSVELQD</sequence>
<dbReference type="RefSeq" id="WP_090256622.1">
    <property type="nucleotide sequence ID" value="NZ_FOIR01000001.1"/>
</dbReference>
<dbReference type="GO" id="GO:0046872">
    <property type="term" value="F:metal ion binding"/>
    <property type="evidence" value="ECO:0007669"/>
    <property type="project" value="UniProtKB-KW"/>
</dbReference>
<evidence type="ECO:0000256" key="3">
    <source>
        <dbReference type="ARBA" id="ARBA00022723"/>
    </source>
</evidence>
<keyword evidence="7" id="KW-0472">Membrane</keyword>
<evidence type="ECO:0000259" key="8">
    <source>
        <dbReference type="PROSITE" id="PS51379"/>
    </source>
</evidence>
<evidence type="ECO:0000256" key="7">
    <source>
        <dbReference type="SAM" id="Phobius"/>
    </source>
</evidence>
<dbReference type="PROSITE" id="PS00198">
    <property type="entry name" value="4FE4S_FER_1"/>
    <property type="match status" value="1"/>
</dbReference>
<dbReference type="Pfam" id="PF12801">
    <property type="entry name" value="Fer4_5"/>
    <property type="match status" value="2"/>
</dbReference>
<evidence type="ECO:0000256" key="5">
    <source>
        <dbReference type="ARBA" id="ARBA00023004"/>
    </source>
</evidence>
<keyword evidence="5" id="KW-0408">Iron</keyword>
<dbReference type="PANTHER" id="PTHR30176:SF3">
    <property type="entry name" value="FERREDOXIN-TYPE PROTEIN NAPH"/>
    <property type="match status" value="1"/>
</dbReference>
<proteinExistence type="predicted"/>
<dbReference type="Pfam" id="PF13237">
    <property type="entry name" value="Fer4_10"/>
    <property type="match status" value="1"/>
</dbReference>
<gene>
    <name evidence="9" type="ORF">SAMN05216290_0297</name>
</gene>
<dbReference type="STRING" id="1267423.SAMN05216290_0297"/>
<dbReference type="InterPro" id="IPR017896">
    <property type="entry name" value="4Fe4S_Fe-S-bd"/>
</dbReference>
<evidence type="ECO:0000256" key="4">
    <source>
        <dbReference type="ARBA" id="ARBA00022982"/>
    </source>
</evidence>
<feature type="transmembrane region" description="Helical" evidence="7">
    <location>
        <begin position="304"/>
        <end position="324"/>
    </location>
</feature>
<organism evidence="9 10">
    <name type="scientific">Roseivirga pacifica</name>
    <dbReference type="NCBI Taxonomy" id="1267423"/>
    <lineage>
        <taxon>Bacteria</taxon>
        <taxon>Pseudomonadati</taxon>
        <taxon>Bacteroidota</taxon>
        <taxon>Cytophagia</taxon>
        <taxon>Cytophagales</taxon>
        <taxon>Roseivirgaceae</taxon>
        <taxon>Roseivirga</taxon>
    </lineage>
</organism>
<feature type="domain" description="4Fe-4S ferredoxin-type" evidence="8">
    <location>
        <begin position="390"/>
        <end position="418"/>
    </location>
</feature>
<dbReference type="Proteomes" id="UP000199437">
    <property type="component" value="Unassembled WGS sequence"/>
</dbReference>
<dbReference type="OrthoDB" id="9806398at2"/>
<feature type="transmembrane region" description="Helical" evidence="7">
    <location>
        <begin position="23"/>
        <end position="40"/>
    </location>
</feature>
<keyword evidence="1" id="KW-0813">Transport</keyword>
<keyword evidence="4" id="KW-0249">Electron transport</keyword>
<feature type="transmembrane region" description="Helical" evidence="7">
    <location>
        <begin position="244"/>
        <end position="265"/>
    </location>
</feature>
<keyword evidence="7" id="KW-1133">Transmembrane helix</keyword>
<dbReference type="InterPro" id="IPR017900">
    <property type="entry name" value="4Fe4S_Fe_S_CS"/>
</dbReference>
<feature type="transmembrane region" description="Helical" evidence="7">
    <location>
        <begin position="46"/>
        <end position="69"/>
    </location>
</feature>
<dbReference type="PROSITE" id="PS51379">
    <property type="entry name" value="4FE4S_FER_2"/>
    <property type="match status" value="2"/>
</dbReference>
<dbReference type="GO" id="GO:0005886">
    <property type="term" value="C:plasma membrane"/>
    <property type="evidence" value="ECO:0007669"/>
    <property type="project" value="TreeGrafter"/>
</dbReference>
<evidence type="ECO:0000256" key="2">
    <source>
        <dbReference type="ARBA" id="ARBA00022485"/>
    </source>
</evidence>
<dbReference type="AlphaFoldDB" id="A0A1I0MEA2"/>
<dbReference type="Gene3D" id="3.30.70.20">
    <property type="match status" value="1"/>
</dbReference>
<evidence type="ECO:0000313" key="10">
    <source>
        <dbReference type="Proteomes" id="UP000199437"/>
    </source>
</evidence>
<evidence type="ECO:0000313" key="9">
    <source>
        <dbReference type="EMBL" id="SEV86284.1"/>
    </source>
</evidence>
<keyword evidence="3" id="KW-0479">Metal-binding</keyword>
<feature type="transmembrane region" description="Helical" evidence="7">
    <location>
        <begin position="144"/>
        <end position="164"/>
    </location>
</feature>
<accession>A0A1I0MEA2</accession>
<dbReference type="GO" id="GO:0051539">
    <property type="term" value="F:4 iron, 4 sulfur cluster binding"/>
    <property type="evidence" value="ECO:0007669"/>
    <property type="project" value="UniProtKB-KW"/>
</dbReference>
<dbReference type="EMBL" id="FOIR01000001">
    <property type="protein sequence ID" value="SEV86284.1"/>
    <property type="molecule type" value="Genomic_DNA"/>
</dbReference>
<dbReference type="InterPro" id="IPR051684">
    <property type="entry name" value="Electron_Trans/Redox"/>
</dbReference>
<keyword evidence="7" id="KW-0812">Transmembrane</keyword>
<evidence type="ECO:0000256" key="6">
    <source>
        <dbReference type="ARBA" id="ARBA00023014"/>
    </source>
</evidence>
<evidence type="ECO:0000256" key="1">
    <source>
        <dbReference type="ARBA" id="ARBA00022448"/>
    </source>
</evidence>
<dbReference type="PANTHER" id="PTHR30176">
    <property type="entry name" value="FERREDOXIN-TYPE PROTEIN NAPH"/>
    <property type="match status" value="1"/>
</dbReference>
<reference evidence="10" key="1">
    <citation type="submission" date="2016-10" db="EMBL/GenBank/DDBJ databases">
        <authorList>
            <person name="Varghese N."/>
            <person name="Submissions S."/>
        </authorList>
    </citation>
    <scope>NUCLEOTIDE SEQUENCE [LARGE SCALE GENOMIC DNA]</scope>
    <source>
        <strain evidence="10">CGMCC 1.12402</strain>
    </source>
</reference>
<feature type="domain" description="4Fe-4S ferredoxin-type" evidence="8">
    <location>
        <begin position="421"/>
        <end position="450"/>
    </location>
</feature>
<keyword evidence="2" id="KW-0004">4Fe-4S</keyword>
<protein>
    <submittedName>
        <fullName evidence="9">4Fe-4S binding domain-containing protein</fullName>
    </submittedName>
</protein>
<name>A0A1I0MEA2_9BACT</name>
<keyword evidence="6" id="KW-0411">Iron-sulfur</keyword>
<dbReference type="GeneID" id="99985060"/>
<feature type="transmembrane region" description="Helical" evidence="7">
    <location>
        <begin position="176"/>
        <end position="194"/>
    </location>
</feature>
<keyword evidence="10" id="KW-1185">Reference proteome</keyword>
<feature type="transmembrane region" description="Helical" evidence="7">
    <location>
        <begin position="90"/>
        <end position="110"/>
    </location>
</feature>
<feature type="transmembrane region" description="Helical" evidence="7">
    <location>
        <begin position="344"/>
        <end position="364"/>
    </location>
</feature>
<dbReference type="SUPFAM" id="SSF54862">
    <property type="entry name" value="4Fe-4S ferredoxins"/>
    <property type="match status" value="1"/>
</dbReference>